<evidence type="ECO:0000256" key="3">
    <source>
        <dbReference type="ARBA" id="ARBA00022833"/>
    </source>
</evidence>
<protein>
    <submittedName>
        <fullName evidence="6">Nhl-1 protein</fullName>
    </submittedName>
</protein>
<evidence type="ECO:0000313" key="7">
    <source>
        <dbReference type="Proteomes" id="UP000601435"/>
    </source>
</evidence>
<feature type="domain" description="RING-type" evidence="5">
    <location>
        <begin position="20"/>
        <end position="76"/>
    </location>
</feature>
<organism evidence="6 7">
    <name type="scientific">Symbiodinium necroappetens</name>
    <dbReference type="NCBI Taxonomy" id="1628268"/>
    <lineage>
        <taxon>Eukaryota</taxon>
        <taxon>Sar</taxon>
        <taxon>Alveolata</taxon>
        <taxon>Dinophyceae</taxon>
        <taxon>Suessiales</taxon>
        <taxon>Symbiodiniaceae</taxon>
        <taxon>Symbiodinium</taxon>
    </lineage>
</organism>
<evidence type="ECO:0000259" key="5">
    <source>
        <dbReference type="PROSITE" id="PS50089"/>
    </source>
</evidence>
<dbReference type="EMBL" id="CAJNJA010010219">
    <property type="protein sequence ID" value="CAE7255049.1"/>
    <property type="molecule type" value="Genomic_DNA"/>
</dbReference>
<dbReference type="PANTHER" id="PTHR10131:SF94">
    <property type="entry name" value="TNF RECEPTOR-ASSOCIATED FACTOR 4"/>
    <property type="match status" value="1"/>
</dbReference>
<dbReference type="InterPro" id="IPR013083">
    <property type="entry name" value="Znf_RING/FYVE/PHD"/>
</dbReference>
<evidence type="ECO:0000256" key="2">
    <source>
        <dbReference type="ARBA" id="ARBA00022771"/>
    </source>
</evidence>
<keyword evidence="7" id="KW-1185">Reference proteome</keyword>
<dbReference type="AlphaFoldDB" id="A0A812MEI3"/>
<name>A0A812MEI3_9DINO</name>
<keyword evidence="1" id="KW-0479">Metal-binding</keyword>
<dbReference type="SMART" id="SM00184">
    <property type="entry name" value="RING"/>
    <property type="match status" value="1"/>
</dbReference>
<dbReference type="Gene3D" id="3.30.40.10">
    <property type="entry name" value="Zinc/RING finger domain, C3HC4 (zinc finger)"/>
    <property type="match status" value="1"/>
</dbReference>
<proteinExistence type="predicted"/>
<dbReference type="GO" id="GO:0008270">
    <property type="term" value="F:zinc ion binding"/>
    <property type="evidence" value="ECO:0007669"/>
    <property type="project" value="UniProtKB-KW"/>
</dbReference>
<sequence length="224" mass="24848">MGIREVEFVNPESISETLKCPVCFEVFEDPVFCGGRPCQHVFCRTCVEQSMVAESSHSQSACEETTGRTGHCPTCRARIGVEDLQPHQALNSLLDELPVRCRRGCGWTGRRDALPSHESPGPNQCVLLRLDAAQAEVAYLSEAGGHLRDRDVRIAQLEARVAEQDRQVVDYGRQLVAKEIRIQELEGLLSQREQDLTQKDLEIAILRQGGDGEKGAVAAPELWL</sequence>
<comment type="caution">
    <text evidence="6">The sequence shown here is derived from an EMBL/GenBank/DDBJ whole genome shotgun (WGS) entry which is preliminary data.</text>
</comment>
<keyword evidence="2 4" id="KW-0863">Zinc-finger</keyword>
<evidence type="ECO:0000313" key="6">
    <source>
        <dbReference type="EMBL" id="CAE7255049.1"/>
    </source>
</evidence>
<dbReference type="InterPro" id="IPR017907">
    <property type="entry name" value="Znf_RING_CS"/>
</dbReference>
<dbReference type="PANTHER" id="PTHR10131">
    <property type="entry name" value="TNF RECEPTOR ASSOCIATED FACTOR"/>
    <property type="match status" value="1"/>
</dbReference>
<dbReference type="PROSITE" id="PS50089">
    <property type="entry name" value="ZF_RING_2"/>
    <property type="match status" value="1"/>
</dbReference>
<dbReference type="InterPro" id="IPR001841">
    <property type="entry name" value="Znf_RING"/>
</dbReference>
<evidence type="ECO:0000256" key="4">
    <source>
        <dbReference type="PROSITE-ProRule" id="PRU00175"/>
    </source>
</evidence>
<dbReference type="PROSITE" id="PS00518">
    <property type="entry name" value="ZF_RING_1"/>
    <property type="match status" value="1"/>
</dbReference>
<gene>
    <name evidence="6" type="primary">nhl-1</name>
    <name evidence="6" type="ORF">SNEC2469_LOCUS5522</name>
</gene>
<dbReference type="Pfam" id="PF13923">
    <property type="entry name" value="zf-C3HC4_2"/>
    <property type="match status" value="1"/>
</dbReference>
<keyword evidence="3" id="KW-0862">Zinc</keyword>
<accession>A0A812MEI3</accession>
<reference evidence="6" key="1">
    <citation type="submission" date="2021-02" db="EMBL/GenBank/DDBJ databases">
        <authorList>
            <person name="Dougan E. K."/>
            <person name="Rhodes N."/>
            <person name="Thang M."/>
            <person name="Chan C."/>
        </authorList>
    </citation>
    <scope>NUCLEOTIDE SEQUENCE</scope>
</reference>
<dbReference type="Proteomes" id="UP000601435">
    <property type="component" value="Unassembled WGS sequence"/>
</dbReference>
<dbReference type="OrthoDB" id="412870at2759"/>
<dbReference type="SUPFAM" id="SSF57850">
    <property type="entry name" value="RING/U-box"/>
    <property type="match status" value="1"/>
</dbReference>
<evidence type="ECO:0000256" key="1">
    <source>
        <dbReference type="ARBA" id="ARBA00022723"/>
    </source>
</evidence>